<name>F9Q9J9_9PAST</name>
<feature type="domain" description="SurA N-terminal" evidence="4">
    <location>
        <begin position="56"/>
        <end position="127"/>
    </location>
</feature>
<feature type="signal peptide" evidence="3">
    <location>
        <begin position="1"/>
        <end position="24"/>
    </location>
</feature>
<reference evidence="5 6" key="1">
    <citation type="submission" date="2011-07" db="EMBL/GenBank/DDBJ databases">
        <authorList>
            <person name="Harkins D.M."/>
            <person name="Madupu R."/>
            <person name="Durkin A.S."/>
            <person name="Torralba M."/>
            <person name="Methe B."/>
            <person name="Sutton G.G."/>
            <person name="Nelson K.E."/>
        </authorList>
    </citation>
    <scope>NUCLEOTIDE SEQUENCE [LARGE SCALE GENOMIC DNA]</scope>
    <source>
        <strain evidence="5 6">HK 85</strain>
    </source>
</reference>
<keyword evidence="1 3" id="KW-0732">Signal</keyword>
<dbReference type="AlphaFoldDB" id="F9Q9J9"/>
<sequence>MKQTIFKSLLCAFLGAFVVSNAIAEERVVATVNGQPILQSQVNAAMGKRGDFNAALDKVIDDILVDKAIKESKVQVNQAEVNRIVEDIAARNGLTYGQFLDALDYQGISLAAFKQQIANQMKMAGVRNQAIQNSVDVTREQVESLGKK</sequence>
<dbReference type="STRING" id="1035188.HMPREF9952_0702"/>
<comment type="caution">
    <text evidence="5">The sequence shown here is derived from an EMBL/GenBank/DDBJ whole genome shotgun (WGS) entry which is preliminary data.</text>
</comment>
<gene>
    <name evidence="5" type="ORF">HMPREF9952_0702</name>
</gene>
<evidence type="ECO:0000313" key="5">
    <source>
        <dbReference type="EMBL" id="EGV05768.1"/>
    </source>
</evidence>
<proteinExistence type="predicted"/>
<dbReference type="Proteomes" id="UP000006235">
    <property type="component" value="Unassembled WGS sequence"/>
</dbReference>
<evidence type="ECO:0000256" key="1">
    <source>
        <dbReference type="ARBA" id="ARBA00022729"/>
    </source>
</evidence>
<organism evidence="5 6">
    <name type="scientific">Haemophilus pittmaniae HK 85</name>
    <dbReference type="NCBI Taxonomy" id="1035188"/>
    <lineage>
        <taxon>Bacteria</taxon>
        <taxon>Pseudomonadati</taxon>
        <taxon>Pseudomonadota</taxon>
        <taxon>Gammaproteobacteria</taxon>
        <taxon>Pasteurellales</taxon>
        <taxon>Pasteurellaceae</taxon>
        <taxon>Haemophilus</taxon>
    </lineage>
</organism>
<dbReference type="InterPro" id="IPR015391">
    <property type="entry name" value="SurA_N"/>
</dbReference>
<keyword evidence="2" id="KW-0697">Rotamase</keyword>
<feature type="chain" id="PRO_5003393254" evidence="3">
    <location>
        <begin position="25"/>
        <end position="148"/>
    </location>
</feature>
<protein>
    <submittedName>
        <fullName evidence="5">SurA N-terminal domain protein</fullName>
    </submittedName>
</protein>
<dbReference type="Gene3D" id="1.10.4030.10">
    <property type="entry name" value="Porin chaperone SurA, peptide-binding domain"/>
    <property type="match status" value="1"/>
</dbReference>
<dbReference type="SUPFAM" id="SSF109998">
    <property type="entry name" value="Triger factor/SurA peptide-binding domain-like"/>
    <property type="match status" value="1"/>
</dbReference>
<dbReference type="InterPro" id="IPR027304">
    <property type="entry name" value="Trigger_fact/SurA_dom_sf"/>
</dbReference>
<evidence type="ECO:0000256" key="2">
    <source>
        <dbReference type="ARBA" id="ARBA00023110"/>
    </source>
</evidence>
<dbReference type="EMBL" id="AFUV01000014">
    <property type="protein sequence ID" value="EGV05768.1"/>
    <property type="molecule type" value="Genomic_DNA"/>
</dbReference>
<evidence type="ECO:0000259" key="4">
    <source>
        <dbReference type="Pfam" id="PF09312"/>
    </source>
</evidence>
<keyword evidence="2" id="KW-0413">Isomerase</keyword>
<dbReference type="PANTHER" id="PTHR47637">
    <property type="entry name" value="CHAPERONE SURA"/>
    <property type="match status" value="1"/>
</dbReference>
<dbReference type="Pfam" id="PF09312">
    <property type="entry name" value="SurA_N"/>
    <property type="match status" value="1"/>
</dbReference>
<evidence type="ECO:0000256" key="3">
    <source>
        <dbReference type="SAM" id="SignalP"/>
    </source>
</evidence>
<accession>F9Q9J9</accession>
<dbReference type="GO" id="GO:0003755">
    <property type="term" value="F:peptidyl-prolyl cis-trans isomerase activity"/>
    <property type="evidence" value="ECO:0007669"/>
    <property type="project" value="UniProtKB-KW"/>
</dbReference>
<evidence type="ECO:0000313" key="6">
    <source>
        <dbReference type="Proteomes" id="UP000006235"/>
    </source>
</evidence>
<dbReference type="PANTHER" id="PTHR47637:SF1">
    <property type="entry name" value="CHAPERONE SURA"/>
    <property type="match status" value="1"/>
</dbReference>
<dbReference type="InterPro" id="IPR050280">
    <property type="entry name" value="OMP_Chaperone_SurA"/>
</dbReference>